<feature type="region of interest" description="Disordered" evidence="1">
    <location>
        <begin position="29"/>
        <end position="94"/>
    </location>
</feature>
<sequence length="94" mass="10207">MEETANRLVANANAAAMASPAQQLICFQPEPGFNPASGQEINFSQEEMADPSTNPIPAHGSSRSNRPPKSKRIRRTPRGLLGLSLRQLNMARAH</sequence>
<evidence type="ECO:0000256" key="1">
    <source>
        <dbReference type="SAM" id="MobiDB-lite"/>
    </source>
</evidence>
<name>A0A8X8AX31_BRACI</name>
<organism evidence="2 3">
    <name type="scientific">Brassica carinata</name>
    <name type="common">Ethiopian mustard</name>
    <name type="synonym">Abyssinian cabbage</name>
    <dbReference type="NCBI Taxonomy" id="52824"/>
    <lineage>
        <taxon>Eukaryota</taxon>
        <taxon>Viridiplantae</taxon>
        <taxon>Streptophyta</taxon>
        <taxon>Embryophyta</taxon>
        <taxon>Tracheophyta</taxon>
        <taxon>Spermatophyta</taxon>
        <taxon>Magnoliopsida</taxon>
        <taxon>eudicotyledons</taxon>
        <taxon>Gunneridae</taxon>
        <taxon>Pentapetalae</taxon>
        <taxon>rosids</taxon>
        <taxon>malvids</taxon>
        <taxon>Brassicales</taxon>
        <taxon>Brassicaceae</taxon>
        <taxon>Brassiceae</taxon>
        <taxon>Brassica</taxon>
    </lineage>
</organism>
<proteinExistence type="predicted"/>
<gene>
    <name evidence="2" type="ORF">Bca52824_018102</name>
</gene>
<evidence type="ECO:0000313" key="2">
    <source>
        <dbReference type="EMBL" id="KAG2314980.1"/>
    </source>
</evidence>
<accession>A0A8X8AX31</accession>
<reference evidence="2 3" key="1">
    <citation type="submission" date="2020-02" db="EMBL/GenBank/DDBJ databases">
        <authorList>
            <person name="Ma Q."/>
            <person name="Huang Y."/>
            <person name="Song X."/>
            <person name="Pei D."/>
        </authorList>
    </citation>
    <scope>NUCLEOTIDE SEQUENCE [LARGE SCALE GENOMIC DNA]</scope>
    <source>
        <strain evidence="2">Sxm20200214</strain>
        <tissue evidence="2">Leaf</tissue>
    </source>
</reference>
<comment type="caution">
    <text evidence="2">The sequence shown here is derived from an EMBL/GenBank/DDBJ whole genome shotgun (WGS) entry which is preliminary data.</text>
</comment>
<keyword evidence="3" id="KW-1185">Reference proteome</keyword>
<feature type="compositionally biased region" description="Polar residues" evidence="1">
    <location>
        <begin position="36"/>
        <end position="55"/>
    </location>
</feature>
<protein>
    <submittedName>
        <fullName evidence="2">Uncharacterized protein</fullName>
    </submittedName>
</protein>
<feature type="compositionally biased region" description="Basic residues" evidence="1">
    <location>
        <begin position="66"/>
        <end position="77"/>
    </location>
</feature>
<evidence type="ECO:0000313" key="3">
    <source>
        <dbReference type="Proteomes" id="UP000886595"/>
    </source>
</evidence>
<dbReference type="AlphaFoldDB" id="A0A8X8AX31"/>
<dbReference type="EMBL" id="JAAMPC010000004">
    <property type="protein sequence ID" value="KAG2314980.1"/>
    <property type="molecule type" value="Genomic_DNA"/>
</dbReference>
<dbReference type="Proteomes" id="UP000886595">
    <property type="component" value="Unassembled WGS sequence"/>
</dbReference>